<dbReference type="VEuPathDB" id="FungiDB:F503_03610"/>
<proteinExistence type="predicted"/>
<feature type="region of interest" description="Disordered" evidence="1">
    <location>
        <begin position="40"/>
        <end position="105"/>
    </location>
</feature>
<evidence type="ECO:0000313" key="3">
    <source>
        <dbReference type="Proteomes" id="UP000016923"/>
    </source>
</evidence>
<dbReference type="EMBL" id="KE148160">
    <property type="protein sequence ID" value="EPE04548.1"/>
    <property type="molecule type" value="Genomic_DNA"/>
</dbReference>
<feature type="region of interest" description="Disordered" evidence="1">
    <location>
        <begin position="1"/>
        <end position="25"/>
    </location>
</feature>
<accession>S3CDX7</accession>
<reference evidence="2 3" key="1">
    <citation type="journal article" date="2013" name="BMC Genomics">
        <title>The genome and transcriptome of the pine saprophyte Ophiostoma piceae, and a comparison with the bark beetle-associated pine pathogen Grosmannia clavigera.</title>
        <authorList>
            <person name="Haridas S."/>
            <person name="Wang Y."/>
            <person name="Lim L."/>
            <person name="Massoumi Alamouti S."/>
            <person name="Jackman S."/>
            <person name="Docking R."/>
            <person name="Robertson G."/>
            <person name="Birol I."/>
            <person name="Bohlmann J."/>
            <person name="Breuil C."/>
        </authorList>
    </citation>
    <scope>NUCLEOTIDE SEQUENCE [LARGE SCALE GENOMIC DNA]</scope>
    <source>
        <strain evidence="2 3">UAMH 11346</strain>
    </source>
</reference>
<gene>
    <name evidence="2" type="ORF">F503_03610</name>
</gene>
<organism evidence="2 3">
    <name type="scientific">Ophiostoma piceae (strain UAMH 11346)</name>
    <name type="common">Sap stain fungus</name>
    <dbReference type="NCBI Taxonomy" id="1262450"/>
    <lineage>
        <taxon>Eukaryota</taxon>
        <taxon>Fungi</taxon>
        <taxon>Dikarya</taxon>
        <taxon>Ascomycota</taxon>
        <taxon>Pezizomycotina</taxon>
        <taxon>Sordariomycetes</taxon>
        <taxon>Sordariomycetidae</taxon>
        <taxon>Ophiostomatales</taxon>
        <taxon>Ophiostomataceae</taxon>
        <taxon>Ophiostoma</taxon>
    </lineage>
</organism>
<keyword evidence="3" id="KW-1185">Reference proteome</keyword>
<protein>
    <submittedName>
        <fullName evidence="2">Uncharacterized protein</fullName>
    </submittedName>
</protein>
<name>S3CDX7_OPHP1</name>
<dbReference type="HOGENOM" id="CLU_1215110_0_0_1"/>
<evidence type="ECO:0000256" key="1">
    <source>
        <dbReference type="SAM" id="MobiDB-lite"/>
    </source>
</evidence>
<dbReference type="Proteomes" id="UP000016923">
    <property type="component" value="Unassembled WGS sequence"/>
</dbReference>
<feature type="region of interest" description="Disordered" evidence="1">
    <location>
        <begin position="134"/>
        <end position="228"/>
    </location>
</feature>
<evidence type="ECO:0000313" key="2">
    <source>
        <dbReference type="EMBL" id="EPE04548.1"/>
    </source>
</evidence>
<sequence>MPGKSEPPRRRGPATPLLKLDVENLSIDHDDDMVEDVETGAAEAQITEGQDGKKNEEDMDDGTTLTLREELELFGNPPPSPRGLPTGRSRRTMQTPVGFVPTTNDRYLNPMREHYVPHRDPQNSPFAGIPFSYQTEHYRAPRQRGTRASGRRTSTVRRRPSGILRSNGLPPLPPPLRYENPIPARPRIPSSSRPTPRSASSSAAAAGTSSSSNDKDEKSTSKKPSRKD</sequence>
<dbReference type="AlphaFoldDB" id="S3CDX7"/>
<feature type="compositionally biased region" description="Low complexity" evidence="1">
    <location>
        <begin position="181"/>
        <end position="212"/>
    </location>
</feature>